<comment type="caution">
    <text evidence="1">The sequence shown here is derived from an EMBL/GenBank/DDBJ whole genome shotgun (WGS) entry which is preliminary data.</text>
</comment>
<dbReference type="Proteomes" id="UP000054721">
    <property type="component" value="Unassembled WGS sequence"/>
</dbReference>
<dbReference type="AlphaFoldDB" id="A0A0V1KMP4"/>
<organism evidence="1 2">
    <name type="scientific">Trichinella nativa</name>
    <dbReference type="NCBI Taxonomy" id="6335"/>
    <lineage>
        <taxon>Eukaryota</taxon>
        <taxon>Metazoa</taxon>
        <taxon>Ecdysozoa</taxon>
        <taxon>Nematoda</taxon>
        <taxon>Enoplea</taxon>
        <taxon>Dorylaimia</taxon>
        <taxon>Trichinellida</taxon>
        <taxon>Trichinellidae</taxon>
        <taxon>Trichinella</taxon>
    </lineage>
</organism>
<protein>
    <submittedName>
        <fullName evidence="1">Uncharacterized protein</fullName>
    </submittedName>
</protein>
<accession>A0A0V1KMP4</accession>
<evidence type="ECO:0000313" key="2">
    <source>
        <dbReference type="Proteomes" id="UP000054721"/>
    </source>
</evidence>
<evidence type="ECO:0000313" key="1">
    <source>
        <dbReference type="EMBL" id="KRZ48531.1"/>
    </source>
</evidence>
<gene>
    <name evidence="1" type="ORF">T02_3833</name>
</gene>
<name>A0A0V1KMP4_9BILA</name>
<proteinExistence type="predicted"/>
<sequence length="46" mass="5225">MFRSFRSKCGILLIYFIHDSITLTSSEYDISSDDAVSWCSDVSQLS</sequence>
<dbReference type="EMBL" id="JYDW01000392">
    <property type="protein sequence ID" value="KRZ48531.1"/>
    <property type="molecule type" value="Genomic_DNA"/>
</dbReference>
<keyword evidence="2" id="KW-1185">Reference proteome</keyword>
<reference evidence="1 2" key="1">
    <citation type="submission" date="2015-05" db="EMBL/GenBank/DDBJ databases">
        <title>Evolution of Trichinella species and genotypes.</title>
        <authorList>
            <person name="Korhonen P.K."/>
            <person name="Edoardo P."/>
            <person name="Giuseppe L.R."/>
            <person name="Gasser R.B."/>
        </authorList>
    </citation>
    <scope>NUCLEOTIDE SEQUENCE [LARGE SCALE GENOMIC DNA]</scope>
    <source>
        <strain evidence="1">ISS10</strain>
    </source>
</reference>